<sequence>MSENVDVASGWTAEETIPRPSSRWHRPQLPVDDPFYRPPAGFETLPAGTLLRSREVEIALLGLIPQKVHAWQLLYCTADLNGTPEASVTTVLLPADADAATARQRPLLAYQCAIDAISSRSFPSYALQRGSTSLGNVAPFELLIIANAVSRGWAVTIADHEGLGGYFGAPREPGYRVLDGIRASTDFAPLNLSRSTPVGVWGYSGGGMASSWVAEMAPEYAPEINIVGAVLGAPVGDPGQTYIRLNDTFFAGLPALVVAGLRHLYPGLGRVIESHVNDEGRARLDEIESMSTAWAIARFAGDDFDNYTDIPLADVLASPAVLELFDDIRLGSRRPACPLLVLQPVHDQIIDVEDVDGQVDRYNEFGANVTYVRDRISEHLSLMVLSTPTVLEWLTARFDGAPEPTGSTRTVWSTALSPTSLRGFLGMGKTALATLIGGTL</sequence>
<dbReference type="AlphaFoldDB" id="A0A318R8N4"/>
<dbReference type="InterPro" id="IPR005152">
    <property type="entry name" value="Lipase_secreted"/>
</dbReference>
<dbReference type="GO" id="GO:0004806">
    <property type="term" value="F:triacylglycerol lipase activity"/>
    <property type="evidence" value="ECO:0007669"/>
    <property type="project" value="InterPro"/>
</dbReference>
<protein>
    <submittedName>
        <fullName evidence="1">Secretory lipase</fullName>
    </submittedName>
</protein>
<evidence type="ECO:0000313" key="1">
    <source>
        <dbReference type="EMBL" id="PYE11916.1"/>
    </source>
</evidence>
<reference evidence="1 2" key="1">
    <citation type="submission" date="2018-06" db="EMBL/GenBank/DDBJ databases">
        <title>Genomic Encyclopedia of Type Strains, Phase IV (KMG-IV): sequencing the most valuable type-strain genomes for metagenomic binning, comparative biology and taxonomic classification.</title>
        <authorList>
            <person name="Goeker M."/>
        </authorList>
    </citation>
    <scope>NUCLEOTIDE SEQUENCE [LARGE SCALE GENOMIC DNA]</scope>
    <source>
        <strain evidence="1 2">DSM 45521</strain>
    </source>
</reference>
<dbReference type="RefSeq" id="WP_110472884.1">
    <property type="nucleotide sequence ID" value="NZ_QJSP01000028.1"/>
</dbReference>
<organism evidence="1 2">
    <name type="scientific">Williamsia limnetica</name>
    <dbReference type="NCBI Taxonomy" id="882452"/>
    <lineage>
        <taxon>Bacteria</taxon>
        <taxon>Bacillati</taxon>
        <taxon>Actinomycetota</taxon>
        <taxon>Actinomycetes</taxon>
        <taxon>Mycobacteriales</taxon>
        <taxon>Nocardiaceae</taxon>
        <taxon>Williamsia</taxon>
    </lineage>
</organism>
<keyword evidence="2" id="KW-1185">Reference proteome</keyword>
<dbReference type="SUPFAM" id="SSF53474">
    <property type="entry name" value="alpha/beta-Hydrolases"/>
    <property type="match status" value="1"/>
</dbReference>
<dbReference type="PANTHER" id="PTHR34853:SF1">
    <property type="entry name" value="LIPASE 5"/>
    <property type="match status" value="1"/>
</dbReference>
<dbReference type="Gene3D" id="3.40.50.1820">
    <property type="entry name" value="alpha/beta hydrolase"/>
    <property type="match status" value="1"/>
</dbReference>
<evidence type="ECO:0000313" key="2">
    <source>
        <dbReference type="Proteomes" id="UP000247591"/>
    </source>
</evidence>
<dbReference type="GO" id="GO:0016042">
    <property type="term" value="P:lipid catabolic process"/>
    <property type="evidence" value="ECO:0007669"/>
    <property type="project" value="InterPro"/>
</dbReference>
<name>A0A318R8N4_WILLI</name>
<dbReference type="Gene3D" id="1.10.260.130">
    <property type="match status" value="1"/>
</dbReference>
<dbReference type="OrthoDB" id="9798122at2"/>
<comment type="caution">
    <text evidence="1">The sequence shown here is derived from an EMBL/GenBank/DDBJ whole genome shotgun (WGS) entry which is preliminary data.</text>
</comment>
<proteinExistence type="predicted"/>
<dbReference type="Proteomes" id="UP000247591">
    <property type="component" value="Unassembled WGS sequence"/>
</dbReference>
<dbReference type="InterPro" id="IPR029058">
    <property type="entry name" value="AB_hydrolase_fold"/>
</dbReference>
<dbReference type="Pfam" id="PF03583">
    <property type="entry name" value="LIP"/>
    <property type="match status" value="1"/>
</dbReference>
<dbReference type="EMBL" id="QJSP01000028">
    <property type="protein sequence ID" value="PYE11916.1"/>
    <property type="molecule type" value="Genomic_DNA"/>
</dbReference>
<dbReference type="PIRSF" id="PIRSF029171">
    <property type="entry name" value="Esterase_LipA"/>
    <property type="match status" value="1"/>
</dbReference>
<dbReference type="PANTHER" id="PTHR34853">
    <property type="match status" value="1"/>
</dbReference>
<accession>A0A318R8N4</accession>
<gene>
    <name evidence="1" type="ORF">DFR67_12842</name>
</gene>